<geneLocation type="mitochondrion" evidence="5"/>
<dbReference type="PANTHER" id="PTHR12220">
    <property type="entry name" value="50S/60S RIBOSOMAL PROTEIN L16"/>
    <property type="match status" value="1"/>
</dbReference>
<dbReference type="PROSITE" id="PS00701">
    <property type="entry name" value="RIBOSOMAL_L16_2"/>
    <property type="match status" value="1"/>
</dbReference>
<dbReference type="GO" id="GO:0032543">
    <property type="term" value="P:mitochondrial translation"/>
    <property type="evidence" value="ECO:0007669"/>
    <property type="project" value="TreeGrafter"/>
</dbReference>
<comment type="similarity">
    <text evidence="1 4">Belongs to the universal ribosomal protein uL16 family.</text>
</comment>
<dbReference type="SUPFAM" id="SSF54686">
    <property type="entry name" value="Ribosomal protein L16p/L10e"/>
    <property type="match status" value="1"/>
</dbReference>
<protein>
    <submittedName>
        <fullName evidence="5">Ribosomal protein L16</fullName>
    </submittedName>
</protein>
<gene>
    <name evidence="5" type="primary">rpl16</name>
</gene>
<evidence type="ECO:0000256" key="2">
    <source>
        <dbReference type="ARBA" id="ARBA00022980"/>
    </source>
</evidence>
<dbReference type="Gene3D" id="3.90.1170.10">
    <property type="entry name" value="Ribosomal protein L10e/L16"/>
    <property type="match status" value="1"/>
</dbReference>
<dbReference type="InterPro" id="IPR047873">
    <property type="entry name" value="Ribosomal_uL16"/>
</dbReference>
<dbReference type="InterPro" id="IPR036920">
    <property type="entry name" value="Ribosomal_uL16_sf"/>
</dbReference>
<organism evidence="5">
    <name type="scientific">Pyramimonas parkeae</name>
    <dbReference type="NCBI Taxonomy" id="36894"/>
    <lineage>
        <taxon>Eukaryota</taxon>
        <taxon>Viridiplantae</taxon>
        <taxon>Chlorophyta</taxon>
        <taxon>Pyramimonadophyceae</taxon>
        <taxon>Pyramimonadales</taxon>
        <taxon>Pyramimonadaceae</taxon>
        <taxon>Pyramimonas</taxon>
        <taxon>Pyramimonas subgen. Trichocystis</taxon>
    </lineage>
</organism>
<dbReference type="EMBL" id="KX756655">
    <property type="protein sequence ID" value="AOT98953.1"/>
    <property type="molecule type" value="Genomic_DNA"/>
</dbReference>
<keyword evidence="3 4" id="KW-0687">Ribonucleoprotein</keyword>
<name>A0A1D8I1U2_9CHLO</name>
<proteinExistence type="inferred from homology"/>
<accession>A0A1D8I1U2</accession>
<dbReference type="Pfam" id="PF00252">
    <property type="entry name" value="Ribosomal_L16"/>
    <property type="match status" value="1"/>
</dbReference>
<keyword evidence="5" id="KW-0496">Mitochondrion</keyword>
<dbReference type="PANTHER" id="PTHR12220:SF13">
    <property type="entry name" value="LARGE RIBOSOMAL SUBUNIT PROTEIN UL16M"/>
    <property type="match status" value="1"/>
</dbReference>
<dbReference type="InterPro" id="IPR000114">
    <property type="entry name" value="Ribosomal_uL16_bact-type"/>
</dbReference>
<dbReference type="GO" id="GO:0019843">
    <property type="term" value="F:rRNA binding"/>
    <property type="evidence" value="ECO:0007669"/>
    <property type="project" value="InterPro"/>
</dbReference>
<sequence length="139" mass="15834">MLLQPKRMKYRKYQKNIQDKKKGNTYEFTFGEYGIKAVDNGYLPARTLEAIRQALNKKLKKAGKLWVCVFPDIPRSEKPAEVRMGKGKGAVGFWVAQIPAGQILFELNTNSPELASQAHKIVSKMIDLPVRLIKKEETL</sequence>
<evidence type="ECO:0000256" key="3">
    <source>
        <dbReference type="ARBA" id="ARBA00023274"/>
    </source>
</evidence>
<evidence type="ECO:0000256" key="4">
    <source>
        <dbReference type="RuleBase" id="RU004413"/>
    </source>
</evidence>
<reference evidence="5" key="1">
    <citation type="journal article" date="2016" name="J. Eukaryot. Microbiol.">
        <title>Mitochondrial Genome of Prasinophyte Alga Pyramimonas parkeae.</title>
        <authorList>
            <person name="Hrda S."/>
            <person name="Hroudova M."/>
            <person name="Vlcek C."/>
            <person name="Hampl V."/>
        </authorList>
    </citation>
    <scope>NUCLEOTIDE SEQUENCE</scope>
    <source>
        <strain evidence="5">SCCAP K-0007</strain>
    </source>
</reference>
<evidence type="ECO:0000313" key="5">
    <source>
        <dbReference type="EMBL" id="AOT98953.1"/>
    </source>
</evidence>
<dbReference type="PRINTS" id="PR00060">
    <property type="entry name" value="RIBOSOMALL16"/>
</dbReference>
<dbReference type="InterPro" id="IPR020798">
    <property type="entry name" value="Ribosomal_uL16_CS"/>
</dbReference>
<evidence type="ECO:0000256" key="1">
    <source>
        <dbReference type="ARBA" id="ARBA00008931"/>
    </source>
</evidence>
<dbReference type="GO" id="GO:0003735">
    <property type="term" value="F:structural constituent of ribosome"/>
    <property type="evidence" value="ECO:0007669"/>
    <property type="project" value="InterPro"/>
</dbReference>
<dbReference type="AlphaFoldDB" id="A0A1D8I1U2"/>
<dbReference type="CDD" id="cd01433">
    <property type="entry name" value="Ribosomal_L16_L10e"/>
    <property type="match status" value="1"/>
</dbReference>
<keyword evidence="2 4" id="KW-0689">Ribosomal protein</keyword>
<dbReference type="NCBIfam" id="TIGR01164">
    <property type="entry name" value="rplP_bact"/>
    <property type="match status" value="1"/>
</dbReference>
<dbReference type="GO" id="GO:0005762">
    <property type="term" value="C:mitochondrial large ribosomal subunit"/>
    <property type="evidence" value="ECO:0007669"/>
    <property type="project" value="TreeGrafter"/>
</dbReference>
<dbReference type="InterPro" id="IPR016180">
    <property type="entry name" value="Ribosomal_uL16_dom"/>
</dbReference>
<dbReference type="RefSeq" id="YP_009310474.1">
    <property type="nucleotide sequence ID" value="NC_031504.1"/>
</dbReference>
<dbReference type="GeneID" id="29997451"/>